<reference evidence="1 2" key="1">
    <citation type="journal article" date="2012" name="Genome Biol.">
        <title>Sequencing three crocodilian genomes to illuminate the evolution of archosaurs and amniotes.</title>
        <authorList>
            <person name="St John J.A."/>
            <person name="Braun E.L."/>
            <person name="Isberg S.R."/>
            <person name="Miles L.G."/>
            <person name="Chong A.Y."/>
            <person name="Gongora J."/>
            <person name="Dalzell P."/>
            <person name="Moran C."/>
            <person name="Bed'hom B."/>
            <person name="Abzhanov A."/>
            <person name="Burgess S.C."/>
            <person name="Cooksey A.M."/>
            <person name="Castoe T.A."/>
            <person name="Crawford N.G."/>
            <person name="Densmore L.D."/>
            <person name="Drew J.C."/>
            <person name="Edwards S.V."/>
            <person name="Faircloth B.C."/>
            <person name="Fujita M.K."/>
            <person name="Greenwold M.J."/>
            <person name="Hoffmann F.G."/>
            <person name="Howard J.M."/>
            <person name="Iguchi T."/>
            <person name="Janes D.E."/>
            <person name="Khan S.Y."/>
            <person name="Kohno S."/>
            <person name="de Koning A.J."/>
            <person name="Lance S.L."/>
            <person name="McCarthy F.M."/>
            <person name="McCormack J.E."/>
            <person name="Merchant M.E."/>
            <person name="Peterson D.G."/>
            <person name="Pollock D.D."/>
            <person name="Pourmand N."/>
            <person name="Raney B.J."/>
            <person name="Roessler K.A."/>
            <person name="Sanford J.R."/>
            <person name="Sawyer R.H."/>
            <person name="Schmidt C.J."/>
            <person name="Triplett E.W."/>
            <person name="Tuberville T.D."/>
            <person name="Venegas-Anaya M."/>
            <person name="Howard J.T."/>
            <person name="Jarvis E.D."/>
            <person name="Guillette L.J.Jr."/>
            <person name="Glenn T.C."/>
            <person name="Green R.E."/>
            <person name="Ray D.A."/>
        </authorList>
    </citation>
    <scope>NUCLEOTIDE SEQUENCE [LARGE SCALE GENOMIC DNA]</scope>
    <source>
        <strain evidence="1">KSC_2009_1</strain>
    </source>
</reference>
<name>A0A151PFX0_ALLMI</name>
<keyword evidence="2" id="KW-1185">Reference proteome</keyword>
<proteinExistence type="predicted"/>
<evidence type="ECO:0000313" key="1">
    <source>
        <dbReference type="EMBL" id="KYO47997.1"/>
    </source>
</evidence>
<dbReference type="Proteomes" id="UP000050525">
    <property type="component" value="Unassembled WGS sequence"/>
</dbReference>
<accession>A0A151PFX0</accession>
<dbReference type="EMBL" id="AKHW03000266">
    <property type="protein sequence ID" value="KYO47997.1"/>
    <property type="molecule type" value="Genomic_DNA"/>
</dbReference>
<sequence length="66" mass="6869">MGVVFRLYGSVCFAKVVEIFYPRLPGSSTASEHIVPATLQPDAATDSPACRALASSAGFSCSLEST</sequence>
<organism evidence="1 2">
    <name type="scientific">Alligator mississippiensis</name>
    <name type="common">American alligator</name>
    <dbReference type="NCBI Taxonomy" id="8496"/>
    <lineage>
        <taxon>Eukaryota</taxon>
        <taxon>Metazoa</taxon>
        <taxon>Chordata</taxon>
        <taxon>Craniata</taxon>
        <taxon>Vertebrata</taxon>
        <taxon>Euteleostomi</taxon>
        <taxon>Archelosauria</taxon>
        <taxon>Archosauria</taxon>
        <taxon>Crocodylia</taxon>
        <taxon>Alligatoridae</taxon>
        <taxon>Alligatorinae</taxon>
        <taxon>Alligator</taxon>
    </lineage>
</organism>
<evidence type="ECO:0000313" key="2">
    <source>
        <dbReference type="Proteomes" id="UP000050525"/>
    </source>
</evidence>
<dbReference type="AlphaFoldDB" id="A0A151PFX0"/>
<comment type="caution">
    <text evidence="1">The sequence shown here is derived from an EMBL/GenBank/DDBJ whole genome shotgun (WGS) entry which is preliminary data.</text>
</comment>
<gene>
    <name evidence="1" type="ORF">Y1Q_0003598</name>
</gene>
<protein>
    <submittedName>
        <fullName evidence="1">Uncharacterized protein</fullName>
    </submittedName>
</protein>